<evidence type="ECO:0000256" key="3">
    <source>
        <dbReference type="ARBA" id="ARBA00023024"/>
    </source>
</evidence>
<dbReference type="Proteomes" id="UP001355207">
    <property type="component" value="Chromosome 1"/>
</dbReference>
<dbReference type="Pfam" id="PF00704">
    <property type="entry name" value="Glyco_hydro_18"/>
    <property type="match status" value="1"/>
</dbReference>
<keyword evidence="12" id="KW-1185">Reference proteome</keyword>
<evidence type="ECO:0000256" key="5">
    <source>
        <dbReference type="ARBA" id="ARBA00023295"/>
    </source>
</evidence>
<evidence type="ECO:0000256" key="9">
    <source>
        <dbReference type="SAM" id="SignalP"/>
    </source>
</evidence>
<dbReference type="GO" id="GO:0008061">
    <property type="term" value="F:chitin binding"/>
    <property type="evidence" value="ECO:0007669"/>
    <property type="project" value="InterPro"/>
</dbReference>
<dbReference type="InterPro" id="IPR001223">
    <property type="entry name" value="Glyco_hydro18_cat"/>
</dbReference>
<feature type="compositionally biased region" description="Low complexity" evidence="8">
    <location>
        <begin position="129"/>
        <end position="150"/>
    </location>
</feature>
<organism evidence="11 12">
    <name type="scientific">Kwoniella dendrophila CBS 6074</name>
    <dbReference type="NCBI Taxonomy" id="1295534"/>
    <lineage>
        <taxon>Eukaryota</taxon>
        <taxon>Fungi</taxon>
        <taxon>Dikarya</taxon>
        <taxon>Basidiomycota</taxon>
        <taxon>Agaricomycotina</taxon>
        <taxon>Tremellomycetes</taxon>
        <taxon>Tremellales</taxon>
        <taxon>Cryptococcaceae</taxon>
        <taxon>Kwoniella</taxon>
    </lineage>
</organism>
<feature type="compositionally biased region" description="Gly residues" evidence="8">
    <location>
        <begin position="119"/>
        <end position="128"/>
    </location>
</feature>
<dbReference type="AlphaFoldDB" id="A0AAX4JLQ1"/>
<dbReference type="Gene3D" id="3.20.20.80">
    <property type="entry name" value="Glycosidases"/>
    <property type="match status" value="1"/>
</dbReference>
<gene>
    <name evidence="11" type="ORF">L201_000686</name>
</gene>
<keyword evidence="9" id="KW-0732">Signal</keyword>
<feature type="signal peptide" evidence="9">
    <location>
        <begin position="1"/>
        <end position="21"/>
    </location>
</feature>
<accession>A0AAX4JLQ1</accession>
<dbReference type="InterPro" id="IPR011583">
    <property type="entry name" value="Chitinase_II/V-like_cat"/>
</dbReference>
<feature type="compositionally biased region" description="Low complexity" evidence="8">
    <location>
        <begin position="169"/>
        <end position="222"/>
    </location>
</feature>
<dbReference type="GO" id="GO:0008843">
    <property type="term" value="F:endochitinase activity"/>
    <property type="evidence" value="ECO:0007669"/>
    <property type="project" value="UniProtKB-EC"/>
</dbReference>
<dbReference type="RefSeq" id="XP_066072582.1">
    <property type="nucleotide sequence ID" value="XM_066216485.1"/>
</dbReference>
<dbReference type="InterPro" id="IPR001579">
    <property type="entry name" value="Glyco_hydro_18_chit_AS"/>
</dbReference>
<dbReference type="GO" id="GO:0006032">
    <property type="term" value="P:chitin catabolic process"/>
    <property type="evidence" value="ECO:0007669"/>
    <property type="project" value="UniProtKB-KW"/>
</dbReference>
<feature type="domain" description="GH18" evidence="10">
    <location>
        <begin position="230"/>
        <end position="607"/>
    </location>
</feature>
<feature type="chain" id="PRO_5043410728" description="GH18 domain-containing protein" evidence="9">
    <location>
        <begin position="22"/>
        <end position="607"/>
    </location>
</feature>
<keyword evidence="6" id="KW-0624">Polysaccharide degradation</keyword>
<evidence type="ECO:0000259" key="10">
    <source>
        <dbReference type="PROSITE" id="PS51910"/>
    </source>
</evidence>
<evidence type="ECO:0000256" key="4">
    <source>
        <dbReference type="ARBA" id="ARBA00023277"/>
    </source>
</evidence>
<evidence type="ECO:0000313" key="12">
    <source>
        <dbReference type="Proteomes" id="UP001355207"/>
    </source>
</evidence>
<keyword evidence="3" id="KW-0146">Chitin degradation</keyword>
<name>A0AAX4JLQ1_9TREE</name>
<keyword evidence="4" id="KW-0119">Carbohydrate metabolism</keyword>
<reference evidence="11 12" key="1">
    <citation type="submission" date="2024-01" db="EMBL/GenBank/DDBJ databases">
        <title>Comparative genomics of Cryptococcus and Kwoniella reveals pathogenesis evolution and contrasting modes of karyotype evolution via chromosome fusion or intercentromeric recombination.</title>
        <authorList>
            <person name="Coelho M.A."/>
            <person name="David-Palma M."/>
            <person name="Shea T."/>
            <person name="Bowers K."/>
            <person name="McGinley-Smith S."/>
            <person name="Mohammad A.W."/>
            <person name="Gnirke A."/>
            <person name="Yurkov A.M."/>
            <person name="Nowrousian M."/>
            <person name="Sun S."/>
            <person name="Cuomo C.A."/>
            <person name="Heitman J."/>
        </authorList>
    </citation>
    <scope>NUCLEOTIDE SEQUENCE [LARGE SCALE GENOMIC DNA]</scope>
    <source>
        <strain evidence="11 12">CBS 6074</strain>
    </source>
</reference>
<evidence type="ECO:0000256" key="8">
    <source>
        <dbReference type="SAM" id="MobiDB-lite"/>
    </source>
</evidence>
<feature type="region of interest" description="Disordered" evidence="8">
    <location>
        <begin position="114"/>
        <end position="150"/>
    </location>
</feature>
<evidence type="ECO:0000256" key="7">
    <source>
        <dbReference type="RuleBase" id="RU000489"/>
    </source>
</evidence>
<dbReference type="PROSITE" id="PS51910">
    <property type="entry name" value="GH18_2"/>
    <property type="match status" value="1"/>
</dbReference>
<dbReference type="InterPro" id="IPR050314">
    <property type="entry name" value="Glycosyl_Hydrlase_18"/>
</dbReference>
<dbReference type="GO" id="GO:0000272">
    <property type="term" value="P:polysaccharide catabolic process"/>
    <property type="evidence" value="ECO:0007669"/>
    <property type="project" value="UniProtKB-KW"/>
</dbReference>
<dbReference type="PANTHER" id="PTHR11177:SF317">
    <property type="entry name" value="CHITINASE 12-RELATED"/>
    <property type="match status" value="1"/>
</dbReference>
<evidence type="ECO:0000256" key="2">
    <source>
        <dbReference type="ARBA" id="ARBA00022801"/>
    </source>
</evidence>
<evidence type="ECO:0000256" key="1">
    <source>
        <dbReference type="ARBA" id="ARBA00000822"/>
    </source>
</evidence>
<dbReference type="InterPro" id="IPR017853">
    <property type="entry name" value="GH"/>
</dbReference>
<evidence type="ECO:0000256" key="6">
    <source>
        <dbReference type="ARBA" id="ARBA00023326"/>
    </source>
</evidence>
<keyword evidence="2 7" id="KW-0378">Hydrolase</keyword>
<keyword evidence="5 7" id="KW-0326">Glycosidase</keyword>
<sequence length="607" mass="61916">MTTTLTYSTFVALFGILGVLGLPAPLPQTSNTAAGVATGGGAGAYTCQGETKFTFGGVTLDCAPGTVCKDGACVASEGAGNVALVATDAASSPANSASAATGVPAASSASIPAAAASSAGGGGGGGSGDSTSAGTAVDNSDNSSGGDVSSASIGAAAAATGGAMSTATVASNDTSNSASSGSNTSTTSASSALGGSSASNSAANLPSSTAASSDSTTSSATSSGGGSGQTRFVGYWENYSNLGGVDVSQLDGMTHMILSFIDMTAWTTSVTGFAESSNGNFDVTTAKTIKGMKSDIKVTAALGGWALDGPIKLAADDRAGTTYKTFIDNAKAAVKNLDLDGLDLDWEFPTSAQQPAFVKMCKDLKKAIQEVKPDGILSVAIGSRFSQTGPTGAKDVDAMTSETFKELNDVVDMWNVMTYDFVNRYDTETGHQGGGKVVEDALAFYEKQGIDLSKVNIGFLNTAKYFDLEPNSGCSSDKPIGCKMGGQKFFEDAGGVDNGKSGWLRYNSELDKGLGETLSKINADKRSQSWLKKPDDSKTAFKDVLSHAWFDENQNVFWTWTSPDDNKQICEKYKSKVGGMMVWSMNQDDQGKAGGEHMKALAECVKG</sequence>
<dbReference type="SUPFAM" id="SSF51445">
    <property type="entry name" value="(Trans)glycosidases"/>
    <property type="match status" value="1"/>
</dbReference>
<dbReference type="PROSITE" id="PS01095">
    <property type="entry name" value="GH18_1"/>
    <property type="match status" value="1"/>
</dbReference>
<dbReference type="CDD" id="cd00598">
    <property type="entry name" value="GH18_chitinase-like"/>
    <property type="match status" value="1"/>
</dbReference>
<dbReference type="EMBL" id="CP144098">
    <property type="protein sequence ID" value="WWC85819.1"/>
    <property type="molecule type" value="Genomic_DNA"/>
</dbReference>
<dbReference type="SMART" id="SM00636">
    <property type="entry name" value="Glyco_18"/>
    <property type="match status" value="1"/>
</dbReference>
<dbReference type="PANTHER" id="PTHR11177">
    <property type="entry name" value="CHITINASE"/>
    <property type="match status" value="1"/>
</dbReference>
<proteinExistence type="predicted"/>
<dbReference type="GeneID" id="91091358"/>
<dbReference type="GO" id="GO:0005576">
    <property type="term" value="C:extracellular region"/>
    <property type="evidence" value="ECO:0007669"/>
    <property type="project" value="TreeGrafter"/>
</dbReference>
<protein>
    <recommendedName>
        <fullName evidence="10">GH18 domain-containing protein</fullName>
    </recommendedName>
</protein>
<evidence type="ECO:0000313" key="11">
    <source>
        <dbReference type="EMBL" id="WWC85819.1"/>
    </source>
</evidence>
<feature type="region of interest" description="Disordered" evidence="8">
    <location>
        <begin position="169"/>
        <end position="227"/>
    </location>
</feature>
<comment type="catalytic activity">
    <reaction evidence="1">
        <text>Random endo-hydrolysis of N-acetyl-beta-D-glucosaminide (1-&gt;4)-beta-linkages in chitin and chitodextrins.</text>
        <dbReference type="EC" id="3.2.1.14"/>
    </reaction>
</comment>